<feature type="domain" description="Sushi" evidence="28">
    <location>
        <begin position="446"/>
        <end position="507"/>
    </location>
</feature>
<dbReference type="PROSITE" id="PS50041">
    <property type="entry name" value="C_TYPE_LECTIN_2"/>
    <property type="match status" value="1"/>
</dbReference>
<evidence type="ECO:0000256" key="11">
    <source>
        <dbReference type="ARBA" id="ARBA00022837"/>
    </source>
</evidence>
<dbReference type="FunFam" id="2.10.70.10:FF:000001">
    <property type="entry name" value="Selectin P"/>
    <property type="match status" value="9"/>
</dbReference>
<reference evidence="30" key="1">
    <citation type="submission" date="2025-08" db="UniProtKB">
        <authorList>
            <consortium name="RefSeq"/>
        </authorList>
    </citation>
    <scope>IDENTIFICATION</scope>
    <source>
        <tissue evidence="30">Blood</tissue>
    </source>
</reference>
<dbReference type="InterPro" id="IPR016187">
    <property type="entry name" value="CTDL_fold"/>
</dbReference>
<feature type="domain" description="Sushi" evidence="28">
    <location>
        <begin position="260"/>
        <end position="321"/>
    </location>
</feature>
<evidence type="ECO:0000256" key="16">
    <source>
        <dbReference type="ARBA" id="ARBA00023180"/>
    </source>
</evidence>
<evidence type="ECO:0000256" key="12">
    <source>
        <dbReference type="ARBA" id="ARBA00022889"/>
    </source>
</evidence>
<feature type="domain" description="C-type lectin" evidence="27">
    <location>
        <begin position="39"/>
        <end position="159"/>
    </location>
</feature>
<dbReference type="GeneID" id="116560168"/>
<protein>
    <recommendedName>
        <fullName evidence="18">E-selectin</fullName>
    </recommendedName>
    <alternativeName>
        <fullName evidence="19">CD62 antigen-like family member E</fullName>
    </alternativeName>
    <alternativeName>
        <fullName evidence="20">Endothelial leukocyte adhesion molecule 1</fullName>
    </alternativeName>
    <alternativeName>
        <fullName evidence="21">Leukocyte-endothelial cell adhesion molecule 2</fullName>
    </alternativeName>
</protein>
<evidence type="ECO:0000256" key="4">
    <source>
        <dbReference type="ARBA" id="ARBA00022536"/>
    </source>
</evidence>
<feature type="disulfide bond" evidence="24">
    <location>
        <begin position="540"/>
        <end position="567"/>
    </location>
</feature>
<dbReference type="AlphaFoldDB" id="A0A6J3IZ00"/>
<evidence type="ECO:0000256" key="3">
    <source>
        <dbReference type="ARBA" id="ARBA00022475"/>
    </source>
</evidence>
<keyword evidence="13 25" id="KW-1133">Transmembrane helix</keyword>
<keyword evidence="5 24" id="KW-0768">Sushi</keyword>
<feature type="disulfide bond" evidence="24">
    <location>
        <begin position="478"/>
        <end position="505"/>
    </location>
</feature>
<dbReference type="Gene3D" id="2.10.70.10">
    <property type="entry name" value="Complement Module, domain 1"/>
    <property type="match status" value="9"/>
</dbReference>
<feature type="domain" description="Sushi" evidence="28">
    <location>
        <begin position="702"/>
        <end position="763"/>
    </location>
</feature>
<evidence type="ECO:0000256" key="22">
    <source>
        <dbReference type="ARBA" id="ARBA00045695"/>
    </source>
</evidence>
<feature type="disulfide bond" evidence="23">
    <location>
        <begin position="185"/>
        <end position="194"/>
    </location>
</feature>
<dbReference type="PROSITE" id="PS00615">
    <property type="entry name" value="C_TYPE_LECTIN_1"/>
    <property type="match status" value="1"/>
</dbReference>
<feature type="domain" description="Sushi" evidence="28">
    <location>
        <begin position="322"/>
        <end position="383"/>
    </location>
</feature>
<evidence type="ECO:0000256" key="20">
    <source>
        <dbReference type="ARBA" id="ARBA00042113"/>
    </source>
</evidence>
<evidence type="ECO:0000256" key="2">
    <source>
        <dbReference type="ARBA" id="ARBA00007360"/>
    </source>
</evidence>
<dbReference type="Gene3D" id="2.10.25.10">
    <property type="entry name" value="Laminin"/>
    <property type="match status" value="1"/>
</dbReference>
<keyword evidence="6 25" id="KW-0812">Transmembrane</keyword>
<dbReference type="SUPFAM" id="SSF57535">
    <property type="entry name" value="Complement control module/SCR domain"/>
    <property type="match status" value="9"/>
</dbReference>
<evidence type="ECO:0000256" key="24">
    <source>
        <dbReference type="PROSITE-ProRule" id="PRU00302"/>
    </source>
</evidence>
<feature type="domain" description="EGF-like" evidence="26">
    <location>
        <begin position="159"/>
        <end position="195"/>
    </location>
</feature>
<dbReference type="FunFam" id="3.10.100.10:FF:000007">
    <property type="entry name" value="L-selectin"/>
    <property type="match status" value="1"/>
</dbReference>
<evidence type="ECO:0000256" key="13">
    <source>
        <dbReference type="ARBA" id="ARBA00022989"/>
    </source>
</evidence>
<dbReference type="CDD" id="cd00033">
    <property type="entry name" value="CCP"/>
    <property type="match status" value="9"/>
</dbReference>
<keyword evidence="15 23" id="KW-1015">Disulfide bond</keyword>
<dbReference type="InterPro" id="IPR050350">
    <property type="entry name" value="Compl-Cell_Adhes-Reg"/>
</dbReference>
<keyword evidence="3" id="KW-1003">Cell membrane</keyword>
<dbReference type="CTD" id="6403"/>
<feature type="disulfide bond" evidence="24">
    <location>
        <begin position="416"/>
        <end position="443"/>
    </location>
</feature>
<feature type="transmembrane region" description="Helical" evidence="25">
    <location>
        <begin position="771"/>
        <end position="795"/>
    </location>
</feature>
<evidence type="ECO:0000313" key="29">
    <source>
        <dbReference type="Proteomes" id="UP000504640"/>
    </source>
</evidence>
<dbReference type="PANTHER" id="PTHR19325">
    <property type="entry name" value="COMPLEMENT COMPONENT-RELATED SUSHI DOMAIN-CONTAINING"/>
    <property type="match status" value="1"/>
</dbReference>
<keyword evidence="16" id="KW-0325">Glycoprotein</keyword>
<keyword evidence="29" id="KW-1185">Reference proteome</keyword>
<evidence type="ECO:0000256" key="7">
    <source>
        <dbReference type="ARBA" id="ARBA00022723"/>
    </source>
</evidence>
<evidence type="ECO:0000256" key="23">
    <source>
        <dbReference type="PROSITE-ProRule" id="PRU00076"/>
    </source>
</evidence>
<feature type="disulfide bond" evidence="24">
    <location>
        <begin position="734"/>
        <end position="761"/>
    </location>
</feature>
<comment type="similarity">
    <text evidence="2">Belongs to the selectin/LECAM family.</text>
</comment>
<evidence type="ECO:0000256" key="9">
    <source>
        <dbReference type="ARBA" id="ARBA00022734"/>
    </source>
</evidence>
<keyword evidence="11" id="KW-0106">Calcium</keyword>
<keyword evidence="4 23" id="KW-0245">EGF-like domain</keyword>
<evidence type="ECO:0000313" key="30">
    <source>
        <dbReference type="RefSeq" id="XP_032147330.1"/>
    </source>
</evidence>
<evidence type="ECO:0000256" key="14">
    <source>
        <dbReference type="ARBA" id="ARBA00023136"/>
    </source>
</evidence>
<evidence type="ECO:0000256" key="19">
    <source>
        <dbReference type="ARBA" id="ARBA00041401"/>
    </source>
</evidence>
<dbReference type="SMART" id="SM00034">
    <property type="entry name" value="CLECT"/>
    <property type="match status" value="1"/>
</dbReference>
<evidence type="ECO:0000256" key="17">
    <source>
        <dbReference type="ARBA" id="ARBA00038738"/>
    </source>
</evidence>
<evidence type="ECO:0000256" key="1">
    <source>
        <dbReference type="ARBA" id="ARBA00004251"/>
    </source>
</evidence>
<dbReference type="PROSITE" id="PS00022">
    <property type="entry name" value="EGF_1"/>
    <property type="match status" value="1"/>
</dbReference>
<evidence type="ECO:0000256" key="15">
    <source>
        <dbReference type="ARBA" id="ARBA00023157"/>
    </source>
</evidence>
<sequence length="830" mass="90744">MASCQKAILYQRSLRVVFGIAQLLCFSALISELTNQKEVAAWTYHYSTKAYSWNISRKYCQNRYTDLVAIQNQNEIAYLNEVLPYYSSYYWIGIRKSNKTWTWVGTKKALTAEAENWAVNEPNNKRNNEDCVEIYIKSPSAPGKWNDEHCLKKKRALCYTASCQDMSCSKQGECIETIGNYTCSCYPGFYGPECEYVRECGEPELPQHVLMNCSHPLGNFSFNSQCSFHCTEGYQVNGPSKLECLASGTWTNKPPQCLAVQCPPLKVPERGNMTCLHSAKEFQHQSSCSFGCEEGFALVGPEVVQCTASGVWTAPPPMCKAMQCQHLEAPSEGTMDCVHPLAAFAYGSSCKFECQPGYRVRGLDMLHCIGSGQWSAPLPTCEAISCEPLESPVHGSMDCSSSLRAFQYDTNCSFRCAEGFRLRGADIVRCDNLGQWTAPAPVCQALQCQDLPVQNEAQMNCSHPFGAFRYQSVCSFTCNEGLLLVGASVLECLATGNWSSVAPECQAIPCTPLLSPQNGTMTCVQPLGRSSYKSTCQFMCDEGFSLSGPERLDCTPLGHWTDSPPTCEASKCPELFAPEQGNLDCSDTRGEFNVGSTCHFSCNNGFKLEGPNNVECTISGRWSATPPTCKGIASVSTPEVQCPALTTPGQGTMFCRHRLGTFGFNTTCYFGCNAGFTLIGDSTLSCRPSGQWTAVTPECRAVKCSELQVNTPIVMNCSNLWGNFSYGSICSFHCLKGQLLNGSAQTACQENGHWSTTMPTCQAGPLTIQEALTYFGGGVASVTGLITCGTLLALLRKRFRQKDDGKCPLNPHSHLGTYGVFTNAAFDPSP</sequence>
<dbReference type="GO" id="GO:0050901">
    <property type="term" value="P:leukocyte tethering or rolling"/>
    <property type="evidence" value="ECO:0007669"/>
    <property type="project" value="UniProtKB-ARBA"/>
</dbReference>
<dbReference type="CDD" id="cd00054">
    <property type="entry name" value="EGF_CA"/>
    <property type="match status" value="1"/>
</dbReference>
<keyword evidence="12" id="KW-0130">Cell adhesion</keyword>
<comment type="subunit">
    <text evidence="17">Interacts with SELPLG/PSGL1 and PODXL2 through the sialyl Lewis X epitope. SELPLG sulfation appears not to be required for this interaction.</text>
</comment>
<keyword evidence="8" id="KW-0732">Signal</keyword>
<dbReference type="InterPro" id="IPR035976">
    <property type="entry name" value="Sushi/SCR/CCP_sf"/>
</dbReference>
<dbReference type="Pfam" id="PF00059">
    <property type="entry name" value="Lectin_C"/>
    <property type="match status" value="1"/>
</dbReference>
<evidence type="ECO:0000259" key="28">
    <source>
        <dbReference type="PROSITE" id="PS50923"/>
    </source>
</evidence>
<organism evidence="29 30">
    <name type="scientific">Sapajus apella</name>
    <name type="common">Brown-capped capuchin</name>
    <name type="synonym">Cebus apella</name>
    <dbReference type="NCBI Taxonomy" id="9515"/>
    <lineage>
        <taxon>Eukaryota</taxon>
        <taxon>Metazoa</taxon>
        <taxon>Chordata</taxon>
        <taxon>Craniata</taxon>
        <taxon>Vertebrata</taxon>
        <taxon>Euteleostomi</taxon>
        <taxon>Mammalia</taxon>
        <taxon>Eutheria</taxon>
        <taxon>Euarchontoglires</taxon>
        <taxon>Primates</taxon>
        <taxon>Haplorrhini</taxon>
        <taxon>Platyrrhini</taxon>
        <taxon>Cebidae</taxon>
        <taxon>Cebinae</taxon>
        <taxon>Sapajus</taxon>
    </lineage>
</organism>
<dbReference type="SUPFAM" id="SSF57196">
    <property type="entry name" value="EGF/Laminin"/>
    <property type="match status" value="1"/>
</dbReference>
<dbReference type="RefSeq" id="XP_032147330.1">
    <property type="nucleotide sequence ID" value="XM_032291439.1"/>
</dbReference>
<dbReference type="Pfam" id="PF00008">
    <property type="entry name" value="EGF"/>
    <property type="match status" value="1"/>
</dbReference>
<keyword evidence="9" id="KW-0430">Lectin</keyword>
<dbReference type="PROSITE" id="PS50923">
    <property type="entry name" value="SUSHI"/>
    <property type="match status" value="9"/>
</dbReference>
<feature type="disulfide bond" evidence="24">
    <location>
        <begin position="602"/>
        <end position="629"/>
    </location>
</feature>
<dbReference type="FunFam" id="2.10.25.10:FF:000176">
    <property type="entry name" value="Selectin P"/>
    <property type="match status" value="1"/>
</dbReference>
<dbReference type="GO" id="GO:0005886">
    <property type="term" value="C:plasma membrane"/>
    <property type="evidence" value="ECO:0007669"/>
    <property type="project" value="UniProtKB-SubCell"/>
</dbReference>
<keyword evidence="10" id="KW-0677">Repeat</keyword>
<evidence type="ECO:0000256" key="21">
    <source>
        <dbReference type="ARBA" id="ARBA00043124"/>
    </source>
</evidence>
<evidence type="ECO:0000256" key="8">
    <source>
        <dbReference type="ARBA" id="ARBA00022729"/>
    </source>
</evidence>
<evidence type="ECO:0000256" key="18">
    <source>
        <dbReference type="ARBA" id="ARBA00040812"/>
    </source>
</evidence>
<dbReference type="CDD" id="cd03592">
    <property type="entry name" value="CLECT_selectins_like"/>
    <property type="match status" value="1"/>
</dbReference>
<evidence type="ECO:0000256" key="5">
    <source>
        <dbReference type="ARBA" id="ARBA00022659"/>
    </source>
</evidence>
<feature type="disulfide bond" evidence="24">
    <location>
        <begin position="292"/>
        <end position="319"/>
    </location>
</feature>
<dbReference type="InterPro" id="IPR000742">
    <property type="entry name" value="EGF"/>
</dbReference>
<dbReference type="InterPro" id="IPR016186">
    <property type="entry name" value="C-type_lectin-like/link_sf"/>
</dbReference>
<dbReference type="Pfam" id="PF00084">
    <property type="entry name" value="Sushi"/>
    <property type="match status" value="9"/>
</dbReference>
<dbReference type="InterPro" id="IPR002396">
    <property type="entry name" value="Selectin_superfamily"/>
</dbReference>
<dbReference type="PROSITE" id="PS50026">
    <property type="entry name" value="EGF_3"/>
    <property type="match status" value="1"/>
</dbReference>
<dbReference type="SUPFAM" id="SSF56436">
    <property type="entry name" value="C-type lectin-like"/>
    <property type="match status" value="1"/>
</dbReference>
<keyword evidence="7" id="KW-0479">Metal-binding</keyword>
<evidence type="ECO:0000259" key="27">
    <source>
        <dbReference type="PROSITE" id="PS50041"/>
    </source>
</evidence>
<evidence type="ECO:0000256" key="10">
    <source>
        <dbReference type="ARBA" id="ARBA00022737"/>
    </source>
</evidence>
<feature type="disulfide bond" evidence="24">
    <location>
        <begin position="672"/>
        <end position="699"/>
    </location>
</feature>
<dbReference type="PRINTS" id="PR00343">
    <property type="entry name" value="SELECTIN"/>
</dbReference>
<dbReference type="Proteomes" id="UP000504640">
    <property type="component" value="Unplaced"/>
</dbReference>
<keyword evidence="14 25" id="KW-0472">Membrane</keyword>
<dbReference type="GO" id="GO:0046872">
    <property type="term" value="F:metal ion binding"/>
    <property type="evidence" value="ECO:0007669"/>
    <property type="project" value="UniProtKB-KW"/>
</dbReference>
<feature type="domain" description="Sushi" evidence="28">
    <location>
        <begin position="570"/>
        <end position="631"/>
    </location>
</feature>
<feature type="domain" description="Sushi" evidence="28">
    <location>
        <begin position="640"/>
        <end position="701"/>
    </location>
</feature>
<dbReference type="InterPro" id="IPR033991">
    <property type="entry name" value="Selectin_CTLD"/>
</dbReference>
<dbReference type="InterPro" id="IPR001304">
    <property type="entry name" value="C-type_lectin-like"/>
</dbReference>
<feature type="disulfide bond" evidence="24">
    <location>
        <begin position="230"/>
        <end position="257"/>
    </location>
</feature>
<gene>
    <name evidence="30" type="primary">SELP</name>
</gene>
<feature type="domain" description="Sushi" evidence="28">
    <location>
        <begin position="384"/>
        <end position="445"/>
    </location>
</feature>
<dbReference type="GO" id="GO:0098742">
    <property type="term" value="P:cell-cell adhesion via plasma-membrane adhesion molecules"/>
    <property type="evidence" value="ECO:0007669"/>
    <property type="project" value="UniProtKB-ARBA"/>
</dbReference>
<dbReference type="Gene3D" id="3.10.100.10">
    <property type="entry name" value="Mannose-Binding Protein A, subunit A"/>
    <property type="match status" value="1"/>
</dbReference>
<feature type="disulfide bond" evidence="24">
    <location>
        <begin position="354"/>
        <end position="381"/>
    </location>
</feature>
<dbReference type="SMART" id="SM00032">
    <property type="entry name" value="CCP"/>
    <property type="match status" value="9"/>
</dbReference>
<comment type="function">
    <text evidence="22">Cell-surface glycoprotein having a role in immunoadhesion. Mediates in the adhesion of blood neutrophils in cytokine-activated endothelium through interaction with SELPLG/PSGL1. May have a role in capillary morphogenesis.</text>
</comment>
<dbReference type="InterPro" id="IPR018378">
    <property type="entry name" value="C-type_lectin_CS"/>
</dbReference>
<dbReference type="PANTHER" id="PTHR19325:SF493">
    <property type="entry name" value="E-SELECTIN"/>
    <property type="match status" value="1"/>
</dbReference>
<proteinExistence type="inferred from homology"/>
<dbReference type="GO" id="GO:0070492">
    <property type="term" value="F:oligosaccharide binding"/>
    <property type="evidence" value="ECO:0007669"/>
    <property type="project" value="UniProtKB-ARBA"/>
</dbReference>
<evidence type="ECO:0000259" key="26">
    <source>
        <dbReference type="PROSITE" id="PS50026"/>
    </source>
</evidence>
<comment type="caution">
    <text evidence="23">Lacks conserved residue(s) required for the propagation of feature annotation.</text>
</comment>
<dbReference type="InterPro" id="IPR000436">
    <property type="entry name" value="Sushi_SCR_CCP_dom"/>
</dbReference>
<feature type="domain" description="Sushi" evidence="28">
    <location>
        <begin position="198"/>
        <end position="259"/>
    </location>
</feature>
<accession>A0A6J3IZ00</accession>
<evidence type="ECO:0000256" key="6">
    <source>
        <dbReference type="ARBA" id="ARBA00022692"/>
    </source>
</evidence>
<evidence type="ECO:0000256" key="25">
    <source>
        <dbReference type="SAM" id="Phobius"/>
    </source>
</evidence>
<name>A0A6J3IZ00_SAPAP</name>
<feature type="domain" description="Sushi" evidence="28">
    <location>
        <begin position="508"/>
        <end position="569"/>
    </location>
</feature>
<dbReference type="PROSITE" id="PS01186">
    <property type="entry name" value="EGF_2"/>
    <property type="match status" value="1"/>
</dbReference>
<comment type="subcellular location">
    <subcellularLocation>
        <location evidence="1">Cell membrane</location>
        <topology evidence="1">Single-pass type I membrane protein</topology>
    </subcellularLocation>
</comment>